<dbReference type="Proteomes" id="UP000694871">
    <property type="component" value="Unplaced"/>
</dbReference>
<evidence type="ECO:0000256" key="4">
    <source>
        <dbReference type="ARBA" id="ARBA00022980"/>
    </source>
</evidence>
<organism evidence="10 11">
    <name type="scientific">Gekko japonicus</name>
    <name type="common">Schlegel's Japanese gecko</name>
    <dbReference type="NCBI Taxonomy" id="146911"/>
    <lineage>
        <taxon>Eukaryota</taxon>
        <taxon>Metazoa</taxon>
        <taxon>Chordata</taxon>
        <taxon>Craniata</taxon>
        <taxon>Vertebrata</taxon>
        <taxon>Euteleostomi</taxon>
        <taxon>Lepidosauria</taxon>
        <taxon>Squamata</taxon>
        <taxon>Bifurcata</taxon>
        <taxon>Gekkota</taxon>
        <taxon>Gekkonidae</taxon>
        <taxon>Gekkoninae</taxon>
        <taxon>Gekko</taxon>
    </lineage>
</organism>
<evidence type="ECO:0000256" key="2">
    <source>
        <dbReference type="ARBA" id="ARBA00007232"/>
    </source>
</evidence>
<dbReference type="PANTHER" id="PTHR34090">
    <property type="entry name" value="39S RIBOSOMAL PROTEIN L52, MITOCHONDRIAL"/>
    <property type="match status" value="1"/>
</dbReference>
<evidence type="ECO:0000256" key="8">
    <source>
        <dbReference type="ARBA" id="ARBA00035425"/>
    </source>
</evidence>
<keyword evidence="5" id="KW-0496">Mitochondrion</keyword>
<keyword evidence="6" id="KW-0687">Ribonucleoprotein</keyword>
<keyword evidence="4 11" id="KW-0689">Ribosomal protein</keyword>
<name>A0ABM1JUN6_GEKJA</name>
<keyword evidence="10" id="KW-1185">Reference proteome</keyword>
<evidence type="ECO:0000313" key="10">
    <source>
        <dbReference type="Proteomes" id="UP000694871"/>
    </source>
</evidence>
<dbReference type="GeneID" id="107109118"/>
<dbReference type="PANTHER" id="PTHR34090:SF1">
    <property type="entry name" value="LARGE RIBOSOMAL SUBUNIT PROTEIN ML52"/>
    <property type="match status" value="1"/>
</dbReference>
<dbReference type="Pfam" id="PF18699">
    <property type="entry name" value="MRPL52"/>
    <property type="match status" value="1"/>
</dbReference>
<feature type="region of interest" description="Disordered" evidence="9">
    <location>
        <begin position="202"/>
        <end position="229"/>
    </location>
</feature>
<dbReference type="GO" id="GO:0005840">
    <property type="term" value="C:ribosome"/>
    <property type="evidence" value="ECO:0007669"/>
    <property type="project" value="UniProtKB-KW"/>
</dbReference>
<evidence type="ECO:0000313" key="11">
    <source>
        <dbReference type="RefSeq" id="XP_015265173.1"/>
    </source>
</evidence>
<keyword evidence="3" id="KW-0809">Transit peptide</keyword>
<feature type="compositionally biased region" description="Basic and acidic residues" evidence="9">
    <location>
        <begin position="202"/>
        <end position="213"/>
    </location>
</feature>
<sequence length="229" mass="25706">MSQKLAKRPWFETEGIRQRQSNRQIVENSCILVFGSCPGILESERLRLVTRRLFLSLPRATASLATIAQEGAGHAVPISKMEEIAFPPRPQKRLFKIVGMASCATKKLGSQLTKIALASQSFHCSSADQAGGPWRLKHAMPENGSQYGPMTDLPDWSFADGCPAPPMKGYLRRKEKNTEFVRRLAMISSEVDHRMEKWAAKVREQEQQAEEKRRNRLQPKGGILPPAPK</sequence>
<dbReference type="InterPro" id="IPR034596">
    <property type="entry name" value="Ribosomal_mL52"/>
</dbReference>
<gene>
    <name evidence="11" type="primary">MRPL52</name>
</gene>
<accession>A0ABM1JUN6</accession>
<evidence type="ECO:0000256" key="1">
    <source>
        <dbReference type="ARBA" id="ARBA00004173"/>
    </source>
</evidence>
<evidence type="ECO:0000256" key="5">
    <source>
        <dbReference type="ARBA" id="ARBA00023128"/>
    </source>
</evidence>
<protein>
    <recommendedName>
        <fullName evidence="7">Large ribosomal subunit protein mL52</fullName>
    </recommendedName>
    <alternativeName>
        <fullName evidence="8">39S ribosomal protein L52, mitochondrial</fullName>
    </alternativeName>
</protein>
<reference evidence="11" key="1">
    <citation type="submission" date="2025-08" db="UniProtKB">
        <authorList>
            <consortium name="RefSeq"/>
        </authorList>
    </citation>
    <scope>IDENTIFICATION</scope>
</reference>
<dbReference type="RefSeq" id="XP_015265173.1">
    <property type="nucleotide sequence ID" value="XM_015409687.1"/>
</dbReference>
<evidence type="ECO:0000256" key="3">
    <source>
        <dbReference type="ARBA" id="ARBA00022946"/>
    </source>
</evidence>
<comment type="subcellular location">
    <subcellularLocation>
        <location evidence="1">Mitochondrion</location>
    </subcellularLocation>
</comment>
<comment type="similarity">
    <text evidence="2">Belongs to the mitochondrion-specific ribosomal protein mL52 family.</text>
</comment>
<evidence type="ECO:0000256" key="9">
    <source>
        <dbReference type="SAM" id="MobiDB-lite"/>
    </source>
</evidence>
<proteinExistence type="inferred from homology"/>
<evidence type="ECO:0000256" key="6">
    <source>
        <dbReference type="ARBA" id="ARBA00023274"/>
    </source>
</evidence>
<evidence type="ECO:0000256" key="7">
    <source>
        <dbReference type="ARBA" id="ARBA00035181"/>
    </source>
</evidence>